<dbReference type="Proteomes" id="UP000612055">
    <property type="component" value="Unassembled WGS sequence"/>
</dbReference>
<feature type="region of interest" description="Disordered" evidence="1">
    <location>
        <begin position="136"/>
        <end position="155"/>
    </location>
</feature>
<protein>
    <submittedName>
        <fullName evidence="2">Uncharacterized protein</fullName>
    </submittedName>
</protein>
<reference evidence="2" key="1">
    <citation type="journal article" date="2020" name="bioRxiv">
        <title>Comparative genomics of Chlamydomonas.</title>
        <authorList>
            <person name="Craig R.J."/>
            <person name="Hasan A.R."/>
            <person name="Ness R.W."/>
            <person name="Keightley P.D."/>
        </authorList>
    </citation>
    <scope>NUCLEOTIDE SEQUENCE</scope>
    <source>
        <strain evidence="2">CCAP 11/70</strain>
    </source>
</reference>
<sequence length="729" mass="72642">MSPAAWSQVADELTDLAQRPLLAPTTFARVAWLRRRRSPNPATGASAGATAAAGSAPASTAGASEAVHESQGSRGMQGLHTLGSAYTHGAGASGYLAATPAEAEAVAALRRWQLAPPPLRPPASAVAALAAADETAASSGGSGAPTGTAPGATATAALPSPTVAASPASASAAASGSWTGGSAGVGAGGAGGDVGAGGQGARLEPWRGEAEVLAEAPPWRLSGMLAAAAAARVPLRRSALQAYADALSARAGELSPSEVLTALEGLAAYGFADAQPQPLQLSQPPQPPREGQSWVAAAEPAWAAPVLQRLLLPAAPGPGLAAPQAAQGQALGAPEAGVRALELLVQLRIQPGSAWLPAFLAAAPLPGAPPGGRGGPPAGAEAALQLRLLRALARMGQDPGEAWWLGALRSWRPPGLEGAGEPAAGPSTQHSQPAGDTDSRTGSVPVPDPGRRRGSAVADPGRNPDPGASEVRCELLHTAARAGFPPALAPVMAVWAEAALYDTARLYDMGPTAGGPLATSRRGVDGSDGWEELPPPPAALVRALAALPRVMPGAAAWVSRPGGPGAWVLGALMRALRPRLWRLEPGQLLELLQGLAASRLHPGRPALRTHAAALAKAAGAGALPPIQLLQAARLYRALGYAPSGPLRTAILDAAAVLEKQARAAAAAERAAAEASAAGGLRSRGAKGTQPRQEGQEPGAAGAQGRRGGGFLRGGRHGPGRRGPRGPRTP</sequence>
<feature type="region of interest" description="Disordered" evidence="1">
    <location>
        <begin position="414"/>
        <end position="469"/>
    </location>
</feature>
<gene>
    <name evidence="2" type="ORF">HYH03_014217</name>
</gene>
<feature type="compositionally biased region" description="Basic residues" evidence="1">
    <location>
        <begin position="713"/>
        <end position="729"/>
    </location>
</feature>
<evidence type="ECO:0000313" key="3">
    <source>
        <dbReference type="Proteomes" id="UP000612055"/>
    </source>
</evidence>
<evidence type="ECO:0000256" key="1">
    <source>
        <dbReference type="SAM" id="MobiDB-lite"/>
    </source>
</evidence>
<feature type="compositionally biased region" description="Low complexity" evidence="1">
    <location>
        <begin position="41"/>
        <end position="64"/>
    </location>
</feature>
<feature type="compositionally biased region" description="Low complexity" evidence="1">
    <location>
        <begin position="414"/>
        <end position="426"/>
    </location>
</feature>
<feature type="region of interest" description="Disordered" evidence="1">
    <location>
        <begin position="675"/>
        <end position="729"/>
    </location>
</feature>
<comment type="caution">
    <text evidence="2">The sequence shown here is derived from an EMBL/GenBank/DDBJ whole genome shotgun (WGS) entry which is preliminary data.</text>
</comment>
<name>A0A836BTR0_9CHLO</name>
<evidence type="ECO:0000313" key="2">
    <source>
        <dbReference type="EMBL" id="KAG2487104.1"/>
    </source>
</evidence>
<organism evidence="2 3">
    <name type="scientific">Edaphochlamys debaryana</name>
    <dbReference type="NCBI Taxonomy" id="47281"/>
    <lineage>
        <taxon>Eukaryota</taxon>
        <taxon>Viridiplantae</taxon>
        <taxon>Chlorophyta</taxon>
        <taxon>core chlorophytes</taxon>
        <taxon>Chlorophyceae</taxon>
        <taxon>CS clade</taxon>
        <taxon>Chlamydomonadales</taxon>
        <taxon>Chlamydomonadales incertae sedis</taxon>
        <taxon>Edaphochlamys</taxon>
    </lineage>
</organism>
<feature type="compositionally biased region" description="Low complexity" evidence="1">
    <location>
        <begin position="675"/>
        <end position="703"/>
    </location>
</feature>
<proteinExistence type="predicted"/>
<accession>A0A836BTR0</accession>
<feature type="region of interest" description="Disordered" evidence="1">
    <location>
        <begin position="38"/>
        <end position="80"/>
    </location>
</feature>
<dbReference type="AlphaFoldDB" id="A0A836BTR0"/>
<keyword evidence="3" id="KW-1185">Reference proteome</keyword>
<dbReference type="EMBL" id="JAEHOE010000101">
    <property type="protein sequence ID" value="KAG2487104.1"/>
    <property type="molecule type" value="Genomic_DNA"/>
</dbReference>